<evidence type="ECO:0000256" key="3">
    <source>
        <dbReference type="SAM" id="MobiDB-lite"/>
    </source>
</evidence>
<protein>
    <submittedName>
        <fullName evidence="4">RTX toxin</fullName>
    </submittedName>
</protein>
<dbReference type="Proteomes" id="UP000019063">
    <property type="component" value="Unassembled WGS sequence"/>
</dbReference>
<comment type="subcellular location">
    <subcellularLocation>
        <location evidence="1">Secreted</location>
    </subcellularLocation>
</comment>
<dbReference type="Pfam" id="PF00353">
    <property type="entry name" value="HemolysinCabind"/>
    <property type="match status" value="5"/>
</dbReference>
<feature type="region of interest" description="Disordered" evidence="3">
    <location>
        <begin position="236"/>
        <end position="298"/>
    </location>
</feature>
<gene>
    <name evidence="4" type="ORF">ATO8_18974</name>
</gene>
<feature type="region of interest" description="Disordered" evidence="3">
    <location>
        <begin position="152"/>
        <end position="207"/>
    </location>
</feature>
<feature type="compositionally biased region" description="Pro residues" evidence="3">
    <location>
        <begin position="157"/>
        <end position="173"/>
    </location>
</feature>
<name>W4HED1_9RHOB</name>
<reference evidence="4 5" key="1">
    <citation type="journal article" date="2014" name="Antonie Van Leeuwenhoek">
        <title>Roseivivax atlanticus sp. nov., isolated from surface seawater of the Atlantic Ocean.</title>
        <authorList>
            <person name="Li G."/>
            <person name="Lai Q."/>
            <person name="Liu X."/>
            <person name="Sun F."/>
            <person name="Shao Z."/>
        </authorList>
    </citation>
    <scope>NUCLEOTIDE SEQUENCE [LARGE SCALE GENOMIC DNA]</scope>
    <source>
        <strain evidence="4 5">22II-s10s</strain>
    </source>
</reference>
<dbReference type="InterPro" id="IPR050557">
    <property type="entry name" value="RTX_toxin/Mannuronan_C5-epim"/>
</dbReference>
<dbReference type="Gene3D" id="2.150.10.10">
    <property type="entry name" value="Serralysin-like metalloprotease, C-terminal"/>
    <property type="match status" value="4"/>
</dbReference>
<dbReference type="PROSITE" id="PS00330">
    <property type="entry name" value="HEMOLYSIN_CALCIUM"/>
    <property type="match status" value="6"/>
</dbReference>
<dbReference type="InterPro" id="IPR018511">
    <property type="entry name" value="Hemolysin-typ_Ca-bd_CS"/>
</dbReference>
<accession>W4HED1</accession>
<comment type="caution">
    <text evidence="4">The sequence shown here is derived from an EMBL/GenBank/DDBJ whole genome shotgun (WGS) entry which is preliminary data.</text>
</comment>
<sequence>MRAYTFSALEVRYGQSDMNDVIAVGDSEITLTFADDTEALYYDIVGSFDSYDGNAEIYTIPESVLIDGTEVAARGIDPYFAELYFEGGARSEVLLLELNDVTDYIIQLGGAPLPEVDTVADFFALQDSLEGIGNLDASPLDLTEVAGLVSIDDTTPAPQPEPEPTPEPAPVPVPGIELTGTPEAETLTGTADDDTLRGAGGDDRLEGLDGQDVLVGGAGDDGLIGGNGNDSLLGGAGEDVLAAGDGDDTLDGGADDDRLGGGQGDDLMGGGTGDDTIGGGFGDDTIAGGDGDDVVAGGAGNDRIDGGAGGDVIGASYGNDLVAGGLGDDDIGGGTGRDTIDAGDGNDSVGGGEGDDLIRGGTGSDFLAGGGRNDTIDGGTGADTLNGGDGDDVLTGGAGADVFVWTSGEAGAVDVITDFEAGLDMVRLAGVENAPGTGLAGKLASLDITDVTLDGVAGTTLDYDGQTIFVAGVSAVELGLDDFVFV</sequence>
<dbReference type="STRING" id="1379903.ATO8_18974"/>
<keyword evidence="2" id="KW-0964">Secreted</keyword>
<dbReference type="eggNOG" id="COG2931">
    <property type="taxonomic scope" value="Bacteria"/>
</dbReference>
<evidence type="ECO:0000313" key="4">
    <source>
        <dbReference type="EMBL" id="ETW11132.1"/>
    </source>
</evidence>
<organism evidence="4 5">
    <name type="scientific">Roseivivax marinus</name>
    <dbReference type="NCBI Taxonomy" id="1379903"/>
    <lineage>
        <taxon>Bacteria</taxon>
        <taxon>Pseudomonadati</taxon>
        <taxon>Pseudomonadota</taxon>
        <taxon>Alphaproteobacteria</taxon>
        <taxon>Rhodobacterales</taxon>
        <taxon>Roseobacteraceae</taxon>
        <taxon>Roseivivax</taxon>
    </lineage>
</organism>
<feature type="compositionally biased region" description="Basic and acidic residues" evidence="3">
    <location>
        <begin position="194"/>
        <end position="207"/>
    </location>
</feature>
<dbReference type="AlphaFoldDB" id="W4HED1"/>
<keyword evidence="5" id="KW-1185">Reference proteome</keyword>
<evidence type="ECO:0000313" key="5">
    <source>
        <dbReference type="Proteomes" id="UP000019063"/>
    </source>
</evidence>
<evidence type="ECO:0000256" key="2">
    <source>
        <dbReference type="ARBA" id="ARBA00022525"/>
    </source>
</evidence>
<dbReference type="PRINTS" id="PR00313">
    <property type="entry name" value="CABNDNGRPT"/>
</dbReference>
<dbReference type="PANTHER" id="PTHR38340">
    <property type="entry name" value="S-LAYER PROTEIN"/>
    <property type="match status" value="1"/>
</dbReference>
<dbReference type="GO" id="GO:0005509">
    <property type="term" value="F:calcium ion binding"/>
    <property type="evidence" value="ECO:0007669"/>
    <property type="project" value="InterPro"/>
</dbReference>
<dbReference type="PANTHER" id="PTHR38340:SF1">
    <property type="entry name" value="S-LAYER PROTEIN"/>
    <property type="match status" value="1"/>
</dbReference>
<dbReference type="InterPro" id="IPR011049">
    <property type="entry name" value="Serralysin-like_metalloprot_C"/>
</dbReference>
<feature type="compositionally biased region" description="Gly residues" evidence="3">
    <location>
        <begin position="260"/>
        <end position="282"/>
    </location>
</feature>
<dbReference type="EMBL" id="AQQW01000016">
    <property type="protein sequence ID" value="ETW11132.1"/>
    <property type="molecule type" value="Genomic_DNA"/>
</dbReference>
<dbReference type="GO" id="GO:0005576">
    <property type="term" value="C:extracellular region"/>
    <property type="evidence" value="ECO:0007669"/>
    <property type="project" value="UniProtKB-SubCell"/>
</dbReference>
<evidence type="ECO:0000256" key="1">
    <source>
        <dbReference type="ARBA" id="ARBA00004613"/>
    </source>
</evidence>
<dbReference type="SUPFAM" id="SSF51120">
    <property type="entry name" value="beta-Roll"/>
    <property type="match status" value="2"/>
</dbReference>
<dbReference type="InterPro" id="IPR001343">
    <property type="entry name" value="Hemolysn_Ca-bd"/>
</dbReference>
<feature type="compositionally biased region" description="Acidic residues" evidence="3">
    <location>
        <begin position="245"/>
        <end position="254"/>
    </location>
</feature>
<dbReference type="RefSeq" id="WP_051487920.1">
    <property type="nucleotide sequence ID" value="NZ_AQQW01000016.1"/>
</dbReference>
<proteinExistence type="predicted"/>
<feature type="region of interest" description="Disordered" evidence="3">
    <location>
        <begin position="329"/>
        <end position="364"/>
    </location>
</feature>